<dbReference type="PANTHER" id="PTHR10694:SF3">
    <property type="entry name" value="LYSINE-SPECIFIC DEMETHYLASE 5B"/>
    <property type="match status" value="1"/>
</dbReference>
<keyword evidence="10" id="KW-0223">Dioxygenase</keyword>
<protein>
    <recommendedName>
        <fullName evidence="4">[histone H3]-trimethyl-L-lysine(4) demethylase</fullName>
        <ecNumber evidence="4">1.14.11.67</ecNumber>
    </recommendedName>
</protein>
<dbReference type="GO" id="GO:0005654">
    <property type="term" value="C:nucleoplasm"/>
    <property type="evidence" value="ECO:0007669"/>
    <property type="project" value="UniProtKB-ARBA"/>
</dbReference>
<feature type="domain" description="PHD-type" evidence="20">
    <location>
        <begin position="1426"/>
        <end position="1480"/>
    </location>
</feature>
<dbReference type="PROSITE" id="PS51184">
    <property type="entry name" value="JMJC"/>
    <property type="match status" value="1"/>
</dbReference>
<dbReference type="SUPFAM" id="SSF51197">
    <property type="entry name" value="Clavaminate synthase-like"/>
    <property type="match status" value="1"/>
</dbReference>
<feature type="compositionally biased region" description="Basic and acidic residues" evidence="19">
    <location>
        <begin position="1331"/>
        <end position="1344"/>
    </location>
</feature>
<evidence type="ECO:0000256" key="9">
    <source>
        <dbReference type="ARBA" id="ARBA00022853"/>
    </source>
</evidence>
<dbReference type="InterPro" id="IPR004198">
    <property type="entry name" value="Znf_C5HC2"/>
</dbReference>
<dbReference type="FunFam" id="3.30.40.10:FF:000023">
    <property type="entry name" value="Lysine (K)-specific demethylase 5A"/>
    <property type="match status" value="1"/>
</dbReference>
<feature type="region of interest" description="Disordered" evidence="19">
    <location>
        <begin position="1402"/>
        <end position="1427"/>
    </location>
</feature>
<evidence type="ECO:0000256" key="1">
    <source>
        <dbReference type="ARBA" id="ARBA00001954"/>
    </source>
</evidence>
<dbReference type="Pfam" id="PF02375">
    <property type="entry name" value="JmjN"/>
    <property type="match status" value="1"/>
</dbReference>
<keyword evidence="16" id="KW-0539">Nucleus</keyword>
<evidence type="ECO:0000256" key="5">
    <source>
        <dbReference type="ARBA" id="ARBA00022723"/>
    </source>
</evidence>
<keyword evidence="15" id="KW-0804">Transcription</keyword>
<dbReference type="InterPro" id="IPR003349">
    <property type="entry name" value="JmjN"/>
</dbReference>
<dbReference type="OrthoDB" id="1678912at2759"/>
<dbReference type="GO" id="GO:0000785">
    <property type="term" value="C:chromatin"/>
    <property type="evidence" value="ECO:0007669"/>
    <property type="project" value="TreeGrafter"/>
</dbReference>
<dbReference type="GO" id="GO:0003677">
    <property type="term" value="F:DNA binding"/>
    <property type="evidence" value="ECO:0007669"/>
    <property type="project" value="InterPro"/>
</dbReference>
<sequence>MEAPGPRPVPALGGPGPLGEFLPPPECPVFEPSWEEFADPFAFIHKIRPIAEQTGICKVRPPPDWQPPFACDVDKLHFTPRIQRLNELEAQTRVKLNFLDQIAKYWELQGSTLKIPHVERKILDLFQLNKLVAEEGGFAVVCKDRKWTKIATKMGFAPGKAVGSHIRGHYERILNPYNLFLSGDSLRCLQKPNLTTDTKDKEYKPHDIPQRQSVQPSETCPPARRAKRMRAEAMNIKIEPEETTEARTHNLRRRMGCAAPKCENDKDVKSSIKQEPVEKKEYVTESEKEKPKSRAKKTTNAVDLYVCLLCGSGSDEDRLLLCDGCDDSYHTFCLIPPLHDVPKGDWRCPKCLAQECSKPQEAFGFEQAARDYTLRTFGEMADAFKSDYFNMPVHMVPTELVEKEFWRLVSTIEEDVTVEYGADIASKEFGSGFPVRDGKVKLSPEEEEYLDSGWNLNNMPVMEQSVLAHITADICGMKLPWLYVGMCFSSFCWHIEDHWSYSINYLHWGEPKTWYGVPGYAAEQLETVMKKLAPELFISQPDLLHQLVTIMNPNTLMTHEVPVYRTNQCAGEFVITFPRAYHSGFNQGFNFAEAVNFCTVDWLPLGRQCVEHYRLLHRYCVFSHDEMICKMASKADVLDVVVASTVQKDMAIMIEDEKVLRETVRKLGVIDSERMDFELLPDDERQCVKCKTTCFMSAISCCCRPGLLVCLHHVKELCSCPPYKYKLRYRYTLDDLYPMMNALKLRAESYNEWALNVNEALEAKINKKKSLVNFKALIEESEMKKFPDNDLLRHLRLVTQDAEKCASVAQQLLNGKRQTRYRSGGGKSHNQLTVNELRQFVTQLHALPCVLSQTPLLKDLLNRVEDFQQHSQKLLSEEMPSAAELQDLLDVSFDFDVELPQLAEMRVRLEQAHWLEEVQQACQDPSSLTLDDMRRLIDLGVGLAPYSAVEKAMARLQELLTVSEHWDDKARSLLKARPRHSLSSLAAVVKEIEEIPAHLPNGAALKDSVQRARDWLQEAEALQAGGRVPVLDALVELVTRGRCIPVHLPSLPRLESLVAEVHVWKECAANTFLTKNSSYSLLEMAALGEARAREMEALQSLRQANEGRLLSPVHHVEMRVCVCQKAPAAPMIQCELCRDAFHTSCVAAPSIPQGPRIWLCPNCRRSEKPPLEKILPLLASLQRIRVRLPEGDALRYMIERTVSWQHRARQLLSSGHLAALQDPVGSGLLCGRWQAAAGQVPETSKISQPPGPTSFSLPDDWDSRTSYLHSPFSTGRSCVPLHGISPEVNELLMEAQLLQVSLPEIQELYQTLLAKPSPAQQADHSSPVRPGSEKSDGCRGKRDGASGLESKLKRRLEREGLSSERWDRITKMRAPKKKRIKLSHPKDTDSLKLERECSYELVPSADTQSLPSDSSSSEQEDSEDEDAICPAVSCLQPEGDEVDWVQCDGSCSRWFHQVCVGVSPETAEEEDYVCVRCAETDAPGRR</sequence>
<evidence type="ECO:0000256" key="10">
    <source>
        <dbReference type="ARBA" id="ARBA00022964"/>
    </source>
</evidence>
<keyword evidence="9" id="KW-0156">Chromatin regulator</keyword>
<gene>
    <name evidence="24" type="primary">KDM5B</name>
</gene>
<evidence type="ECO:0000256" key="8">
    <source>
        <dbReference type="ARBA" id="ARBA00022833"/>
    </source>
</evidence>
<dbReference type="Proteomes" id="UP000291000">
    <property type="component" value="Chromosome 16"/>
</dbReference>
<feature type="domain" description="ARID" evidence="21">
    <location>
        <begin position="92"/>
        <end position="182"/>
    </location>
</feature>
<dbReference type="InterPro" id="IPR048615">
    <property type="entry name" value="KDM5_C-hel"/>
</dbReference>
<evidence type="ECO:0000313" key="25">
    <source>
        <dbReference type="Proteomes" id="UP000291000"/>
    </source>
</evidence>
<name>A0A452FDB5_CAPHI</name>
<dbReference type="EC" id="1.14.11.67" evidence="4"/>
<evidence type="ECO:0000259" key="20">
    <source>
        <dbReference type="PROSITE" id="PS50016"/>
    </source>
</evidence>
<dbReference type="GO" id="GO:0008270">
    <property type="term" value="F:zinc ion binding"/>
    <property type="evidence" value="ECO:0007669"/>
    <property type="project" value="UniProtKB-KW"/>
</dbReference>
<dbReference type="GeneTree" id="ENSGT00940000157076"/>
<dbReference type="SMART" id="SM00249">
    <property type="entry name" value="PHD"/>
    <property type="match status" value="3"/>
</dbReference>
<evidence type="ECO:0000256" key="19">
    <source>
        <dbReference type="SAM" id="MobiDB-lite"/>
    </source>
</evidence>
<dbReference type="GeneID" id="102178381"/>
<dbReference type="PROSITE" id="PS51011">
    <property type="entry name" value="ARID"/>
    <property type="match status" value="1"/>
</dbReference>
<dbReference type="RefSeq" id="XP_017916337.1">
    <property type="nucleotide sequence ID" value="XM_018060848.1"/>
</dbReference>
<dbReference type="SMART" id="SM00501">
    <property type="entry name" value="BRIGHT"/>
    <property type="match status" value="1"/>
</dbReference>
<dbReference type="InterPro" id="IPR047979">
    <property type="entry name" value="KDM5B_PHD3"/>
</dbReference>
<accession>A0A452FDB5</accession>
<evidence type="ECO:0000256" key="15">
    <source>
        <dbReference type="ARBA" id="ARBA00023163"/>
    </source>
</evidence>
<dbReference type="SMART" id="SM00558">
    <property type="entry name" value="JmjC"/>
    <property type="match status" value="1"/>
</dbReference>
<dbReference type="InterPro" id="IPR011011">
    <property type="entry name" value="Znf_FYVE_PHD"/>
</dbReference>
<dbReference type="Pfam" id="PF02373">
    <property type="entry name" value="JmjC"/>
    <property type="match status" value="1"/>
</dbReference>
<dbReference type="Gene3D" id="2.60.120.650">
    <property type="entry name" value="Cupin"/>
    <property type="match status" value="1"/>
</dbReference>
<dbReference type="InterPro" id="IPR047981">
    <property type="entry name" value="KDM5B_ARID"/>
</dbReference>
<dbReference type="InterPro" id="IPR019786">
    <property type="entry name" value="Zinc_finger_PHD-type_CS"/>
</dbReference>
<evidence type="ECO:0000256" key="13">
    <source>
        <dbReference type="ARBA" id="ARBA00023015"/>
    </source>
</evidence>
<evidence type="ECO:0000256" key="2">
    <source>
        <dbReference type="ARBA" id="ARBA00004123"/>
    </source>
</evidence>
<feature type="region of interest" description="Disordered" evidence="19">
    <location>
        <begin position="267"/>
        <end position="294"/>
    </location>
</feature>
<comment type="catalytic activity">
    <reaction evidence="17">
        <text>N(6),N(6),N(6)-trimethyl-L-lysyl(4)-[histone H3] + 3 2-oxoglutarate + 3 O2 = L-lysyl(4)-[histone H3] + 3 formaldehyde + 3 succinate + 3 CO2</text>
        <dbReference type="Rhea" id="RHEA:60208"/>
        <dbReference type="Rhea" id="RHEA-COMP:15537"/>
        <dbReference type="Rhea" id="RHEA-COMP:15547"/>
        <dbReference type="ChEBI" id="CHEBI:15379"/>
        <dbReference type="ChEBI" id="CHEBI:16526"/>
        <dbReference type="ChEBI" id="CHEBI:16810"/>
        <dbReference type="ChEBI" id="CHEBI:16842"/>
        <dbReference type="ChEBI" id="CHEBI:29969"/>
        <dbReference type="ChEBI" id="CHEBI:30031"/>
        <dbReference type="ChEBI" id="CHEBI:61961"/>
        <dbReference type="EC" id="1.14.11.67"/>
    </reaction>
</comment>
<feature type="region of interest" description="Disordered" evidence="19">
    <location>
        <begin position="196"/>
        <end position="226"/>
    </location>
</feature>
<dbReference type="SMART" id="SM01014">
    <property type="entry name" value="ARID"/>
    <property type="match status" value="1"/>
</dbReference>
<dbReference type="Pfam" id="PF21323">
    <property type="entry name" value="KDM5_C-hel"/>
    <property type="match status" value="1"/>
</dbReference>
<feature type="domain" description="PHD-type" evidence="20">
    <location>
        <begin position="1118"/>
        <end position="1166"/>
    </location>
</feature>
<dbReference type="SUPFAM" id="SSF46774">
    <property type="entry name" value="ARID-like"/>
    <property type="match status" value="1"/>
</dbReference>
<dbReference type="PROSITE" id="PS50016">
    <property type="entry name" value="ZF_PHD_2"/>
    <property type="match status" value="3"/>
</dbReference>
<dbReference type="FunFam" id="1.10.150.60:FF:000001">
    <property type="entry name" value="Putative lysine-specific demethylase 5b"/>
    <property type="match status" value="1"/>
</dbReference>
<evidence type="ECO:0000259" key="23">
    <source>
        <dbReference type="PROSITE" id="PS51184"/>
    </source>
</evidence>
<evidence type="ECO:0000256" key="7">
    <source>
        <dbReference type="ARBA" id="ARBA00022771"/>
    </source>
</evidence>
<dbReference type="InterPro" id="IPR036431">
    <property type="entry name" value="ARID_dom_sf"/>
</dbReference>
<dbReference type="InterPro" id="IPR013083">
    <property type="entry name" value="Znf_RING/FYVE/PHD"/>
</dbReference>
<dbReference type="PANTHER" id="PTHR10694">
    <property type="entry name" value="LYSINE-SPECIFIC DEMETHYLASE"/>
    <property type="match status" value="1"/>
</dbReference>
<comment type="subcellular location">
    <subcellularLocation>
        <location evidence="2">Nucleus</location>
    </subcellularLocation>
</comment>
<evidence type="ECO:0000259" key="21">
    <source>
        <dbReference type="PROSITE" id="PS51011"/>
    </source>
</evidence>
<dbReference type="Gene3D" id="1.10.150.60">
    <property type="entry name" value="ARID DNA-binding domain"/>
    <property type="match status" value="1"/>
</dbReference>
<keyword evidence="13" id="KW-0805">Transcription regulation</keyword>
<dbReference type="InterPro" id="IPR019787">
    <property type="entry name" value="Znf_PHD-finger"/>
</dbReference>
<comment type="similarity">
    <text evidence="3">Belongs to the JARID1 histone demethylase family.</text>
</comment>
<dbReference type="FunFam" id="2.60.120.650:FF:000001">
    <property type="entry name" value="Putative lysine-specific demethylase 5b"/>
    <property type="match status" value="1"/>
</dbReference>
<feature type="compositionally biased region" description="Acidic residues" evidence="19">
    <location>
        <begin position="1418"/>
        <end position="1427"/>
    </location>
</feature>
<evidence type="ECO:0000256" key="3">
    <source>
        <dbReference type="ARBA" id="ARBA00006801"/>
    </source>
</evidence>
<evidence type="ECO:0000256" key="18">
    <source>
        <dbReference type="PROSITE-ProRule" id="PRU00146"/>
    </source>
</evidence>
<keyword evidence="6" id="KW-0677">Repeat</keyword>
<dbReference type="Pfam" id="PF02928">
    <property type="entry name" value="zf-C5HC2"/>
    <property type="match status" value="1"/>
</dbReference>
<reference evidence="24" key="3">
    <citation type="submission" date="2025-09" db="UniProtKB">
        <authorList>
            <consortium name="Ensembl"/>
        </authorList>
    </citation>
    <scope>IDENTIFICATION</scope>
</reference>
<dbReference type="EMBL" id="LWLT01000016">
    <property type="status" value="NOT_ANNOTATED_CDS"/>
    <property type="molecule type" value="Genomic_DNA"/>
</dbReference>
<dbReference type="InterPro" id="IPR001965">
    <property type="entry name" value="Znf_PHD"/>
</dbReference>
<dbReference type="Ensembl" id="ENSCHIT00000030095.1">
    <property type="protein sequence ID" value="ENSCHIP00000022235.1"/>
    <property type="gene ID" value="ENSCHIG00000020236.1"/>
</dbReference>
<dbReference type="PROSITE" id="PS51183">
    <property type="entry name" value="JMJN"/>
    <property type="match status" value="1"/>
</dbReference>
<feature type="domain" description="JmjN" evidence="22">
    <location>
        <begin position="27"/>
        <end position="68"/>
    </location>
</feature>
<evidence type="ECO:0000256" key="14">
    <source>
        <dbReference type="ARBA" id="ARBA00023108"/>
    </source>
</evidence>
<feature type="compositionally biased region" description="Basic and acidic residues" evidence="19">
    <location>
        <begin position="267"/>
        <end position="292"/>
    </location>
</feature>
<dbReference type="InterPro" id="IPR047978">
    <property type="entry name" value="KDM5B_PHD1"/>
</dbReference>
<reference evidence="24 25" key="1">
    <citation type="submission" date="2016-04" db="EMBL/GenBank/DDBJ databases">
        <title>Polished mammalian reference genomes with single-molecule sequencing and chromosome conformation capture applied to the Capra hircus genome.</title>
        <authorList>
            <person name="Bickhart D.M."/>
            <person name="Koren S."/>
            <person name="Rosen B."/>
            <person name="Hastie A."/>
            <person name="Liachko I."/>
            <person name="Sullivan S.T."/>
            <person name="Burton J."/>
            <person name="Sayre B.L."/>
            <person name="Huson H.J."/>
            <person name="Lee J."/>
            <person name="Lam E."/>
            <person name="Kelley C.M."/>
            <person name="Hutchison J.L."/>
            <person name="Zhou Y."/>
            <person name="Sun J."/>
            <person name="Crisa A."/>
            <person name="Schwartz J.C."/>
            <person name="Hammond J.A."/>
            <person name="Schroeder S.G."/>
            <person name="Liu G.E."/>
            <person name="Dunham M."/>
            <person name="Shendure J."/>
            <person name="Sonstegard T.S."/>
            <person name="Phillippy A.M."/>
            <person name="Van Tassell C.P."/>
            <person name="Smith T.P."/>
        </authorList>
    </citation>
    <scope>NUCLEOTIDE SEQUENCE [LARGE SCALE GENOMIC DNA]</scope>
</reference>
<evidence type="ECO:0000256" key="6">
    <source>
        <dbReference type="ARBA" id="ARBA00022737"/>
    </source>
</evidence>
<keyword evidence="11" id="KW-0560">Oxidoreductase</keyword>
<reference evidence="24" key="2">
    <citation type="submission" date="2025-08" db="UniProtKB">
        <authorList>
            <consortium name="Ensembl"/>
        </authorList>
    </citation>
    <scope>IDENTIFICATION</scope>
</reference>
<feature type="region of interest" description="Disordered" evidence="19">
    <location>
        <begin position="1316"/>
        <end position="1357"/>
    </location>
</feature>
<dbReference type="GO" id="GO:0034647">
    <property type="term" value="F:histone H3K4me/H3K4me2/H3K4me3 demethylase activity"/>
    <property type="evidence" value="ECO:0007669"/>
    <property type="project" value="UniProtKB-EC"/>
</dbReference>
<keyword evidence="25" id="KW-1185">Reference proteome</keyword>
<dbReference type="FunFam" id="2.60.120.650:FF:000035">
    <property type="entry name" value="PHD transcription factor Rum1"/>
    <property type="match status" value="1"/>
</dbReference>
<dbReference type="CTD" id="10765"/>
<proteinExistence type="inferred from homology"/>
<dbReference type="CDD" id="cd15603">
    <property type="entry name" value="PHD1_KDM5B"/>
    <property type="match status" value="1"/>
</dbReference>
<evidence type="ECO:0000256" key="12">
    <source>
        <dbReference type="ARBA" id="ARBA00023004"/>
    </source>
</evidence>
<dbReference type="Pfam" id="PF08429">
    <property type="entry name" value="PLU-1"/>
    <property type="match status" value="1"/>
</dbReference>
<dbReference type="PROSITE" id="PS01359">
    <property type="entry name" value="ZF_PHD_1"/>
    <property type="match status" value="2"/>
</dbReference>
<dbReference type="SUPFAM" id="SSF57903">
    <property type="entry name" value="FYVE/PHD zinc finger"/>
    <property type="match status" value="3"/>
</dbReference>
<keyword evidence="7 18" id="KW-0863">Zinc-finger</keyword>
<dbReference type="CDD" id="cd16874">
    <property type="entry name" value="ARID_KDM5B"/>
    <property type="match status" value="1"/>
</dbReference>
<organism evidence="24 25">
    <name type="scientific">Capra hircus</name>
    <name type="common">Goat</name>
    <dbReference type="NCBI Taxonomy" id="9925"/>
    <lineage>
        <taxon>Eukaryota</taxon>
        <taxon>Metazoa</taxon>
        <taxon>Chordata</taxon>
        <taxon>Craniata</taxon>
        <taxon>Vertebrata</taxon>
        <taxon>Euteleostomi</taxon>
        <taxon>Mammalia</taxon>
        <taxon>Eutheria</taxon>
        <taxon>Laurasiatheria</taxon>
        <taxon>Artiodactyla</taxon>
        <taxon>Ruminantia</taxon>
        <taxon>Pecora</taxon>
        <taxon>Bovidae</taxon>
        <taxon>Caprinae</taxon>
        <taxon>Capra</taxon>
    </lineage>
</organism>
<dbReference type="CDD" id="cd15687">
    <property type="entry name" value="PHD3_KDM5B"/>
    <property type="match status" value="1"/>
</dbReference>
<dbReference type="Pfam" id="PF01388">
    <property type="entry name" value="ARID"/>
    <property type="match status" value="1"/>
</dbReference>
<feature type="compositionally biased region" description="Basic and acidic residues" evidence="19">
    <location>
        <begin position="197"/>
        <end position="209"/>
    </location>
</feature>
<dbReference type="CDD" id="cd15607">
    <property type="entry name" value="PHD2_KDM5B"/>
    <property type="match status" value="1"/>
</dbReference>
<dbReference type="InterPro" id="IPR013637">
    <property type="entry name" value="Lys_sp_deMease-like_dom"/>
</dbReference>
<dbReference type="GO" id="GO:0006355">
    <property type="term" value="P:regulation of DNA-templated transcription"/>
    <property type="evidence" value="ECO:0007669"/>
    <property type="project" value="TreeGrafter"/>
</dbReference>
<dbReference type="GO" id="GO:0048511">
    <property type="term" value="P:rhythmic process"/>
    <property type="evidence" value="ECO:0007669"/>
    <property type="project" value="UniProtKB-KW"/>
</dbReference>
<evidence type="ECO:0000256" key="16">
    <source>
        <dbReference type="ARBA" id="ARBA00023242"/>
    </source>
</evidence>
<evidence type="ECO:0000256" key="4">
    <source>
        <dbReference type="ARBA" id="ARBA00012902"/>
    </source>
</evidence>
<dbReference type="Pfam" id="PF00628">
    <property type="entry name" value="PHD"/>
    <property type="match status" value="3"/>
</dbReference>
<keyword evidence="14" id="KW-0090">Biological rhythms</keyword>
<dbReference type="InterPro" id="IPR001606">
    <property type="entry name" value="ARID_dom"/>
</dbReference>
<keyword evidence="5" id="KW-0479">Metal-binding</keyword>
<evidence type="ECO:0000256" key="17">
    <source>
        <dbReference type="ARBA" id="ARBA00048734"/>
    </source>
</evidence>
<evidence type="ECO:0000313" key="24">
    <source>
        <dbReference type="Ensembl" id="ENSCHIP00000022235.1"/>
    </source>
</evidence>
<dbReference type="Bgee" id="ENSCHIG00000020236">
    <property type="expression patterns" value="Expressed in uterus and 18 other cell types or tissues"/>
</dbReference>
<keyword evidence="12" id="KW-0408">Iron</keyword>
<comment type="cofactor">
    <cofactor evidence="1">
        <name>Fe(2+)</name>
        <dbReference type="ChEBI" id="CHEBI:29033"/>
    </cofactor>
</comment>
<dbReference type="InterPro" id="IPR003347">
    <property type="entry name" value="JmjC_dom"/>
</dbReference>
<keyword evidence="8" id="KW-0862">Zinc</keyword>
<evidence type="ECO:0000259" key="22">
    <source>
        <dbReference type="PROSITE" id="PS51183"/>
    </source>
</evidence>
<dbReference type="SMART" id="SM00545">
    <property type="entry name" value="JmjN"/>
    <property type="match status" value="1"/>
</dbReference>
<feature type="domain" description="PHD-type" evidence="20">
    <location>
        <begin position="304"/>
        <end position="354"/>
    </location>
</feature>
<feature type="domain" description="JmjC" evidence="23">
    <location>
        <begin position="448"/>
        <end position="614"/>
    </location>
</feature>
<evidence type="ECO:0000256" key="11">
    <source>
        <dbReference type="ARBA" id="ARBA00023002"/>
    </source>
</evidence>
<dbReference type="Gene3D" id="3.30.40.10">
    <property type="entry name" value="Zinc/RING finger domain, C3HC4 (zinc finger)"/>
    <property type="match status" value="2"/>
</dbReference>